<dbReference type="Proteomes" id="UP000009168">
    <property type="component" value="Unassembled WGS sequence"/>
</dbReference>
<reference evidence="2" key="1">
    <citation type="journal article" date="2006" name="PLoS Biol.">
        <title>Macronuclear genome sequence of the ciliate Tetrahymena thermophila, a model eukaryote.</title>
        <authorList>
            <person name="Eisen J.A."/>
            <person name="Coyne R.S."/>
            <person name="Wu M."/>
            <person name="Wu D."/>
            <person name="Thiagarajan M."/>
            <person name="Wortman J.R."/>
            <person name="Badger J.H."/>
            <person name="Ren Q."/>
            <person name="Amedeo P."/>
            <person name="Jones K.M."/>
            <person name="Tallon L.J."/>
            <person name="Delcher A.L."/>
            <person name="Salzberg S.L."/>
            <person name="Silva J.C."/>
            <person name="Haas B.J."/>
            <person name="Majoros W.H."/>
            <person name="Farzad M."/>
            <person name="Carlton J.M."/>
            <person name="Smith R.K. Jr."/>
            <person name="Garg J."/>
            <person name="Pearlman R.E."/>
            <person name="Karrer K.M."/>
            <person name="Sun L."/>
            <person name="Manning G."/>
            <person name="Elde N.C."/>
            <person name="Turkewitz A.P."/>
            <person name="Asai D.J."/>
            <person name="Wilkes D.E."/>
            <person name="Wang Y."/>
            <person name="Cai H."/>
            <person name="Collins K."/>
            <person name="Stewart B.A."/>
            <person name="Lee S.R."/>
            <person name="Wilamowska K."/>
            <person name="Weinberg Z."/>
            <person name="Ruzzo W.L."/>
            <person name="Wloga D."/>
            <person name="Gaertig J."/>
            <person name="Frankel J."/>
            <person name="Tsao C.-C."/>
            <person name="Gorovsky M.A."/>
            <person name="Keeling P.J."/>
            <person name="Waller R.F."/>
            <person name="Patron N.J."/>
            <person name="Cherry J.M."/>
            <person name="Stover N.A."/>
            <person name="Krieger C.J."/>
            <person name="del Toro C."/>
            <person name="Ryder H.F."/>
            <person name="Williamson S.C."/>
            <person name="Barbeau R.A."/>
            <person name="Hamilton E.P."/>
            <person name="Orias E."/>
        </authorList>
    </citation>
    <scope>NUCLEOTIDE SEQUENCE [LARGE SCALE GENOMIC DNA]</scope>
    <source>
        <strain evidence="2">SB210</strain>
    </source>
</reference>
<accession>W7XFW3</accession>
<evidence type="ECO:0000313" key="2">
    <source>
        <dbReference type="Proteomes" id="UP000009168"/>
    </source>
</evidence>
<evidence type="ECO:0000313" key="1">
    <source>
        <dbReference type="EMBL" id="EWS72921.1"/>
    </source>
</evidence>
<dbReference type="KEGG" id="tet:TTHERM_001182051"/>
<dbReference type="AlphaFoldDB" id="W7XFW3"/>
<proteinExistence type="predicted"/>
<gene>
    <name evidence="1" type="ORF">TTHERM_001182051</name>
</gene>
<protein>
    <submittedName>
        <fullName evidence="1">Uncharacterized protein</fullName>
    </submittedName>
</protein>
<sequence length="51" mass="5895">MQFAIPEPKPDAPQQPILLLSLKFERLMQFAKAEPKPDIAQSPIQLQLFKY</sequence>
<dbReference type="GeneID" id="24441879"/>
<keyword evidence="2" id="KW-1185">Reference proteome</keyword>
<dbReference type="InParanoid" id="W7XFW3"/>
<name>W7XFW3_TETTS</name>
<dbReference type="RefSeq" id="XP_012654547.1">
    <property type="nucleotide sequence ID" value="XM_012799093.1"/>
</dbReference>
<organism evidence="1 2">
    <name type="scientific">Tetrahymena thermophila (strain SB210)</name>
    <dbReference type="NCBI Taxonomy" id="312017"/>
    <lineage>
        <taxon>Eukaryota</taxon>
        <taxon>Sar</taxon>
        <taxon>Alveolata</taxon>
        <taxon>Ciliophora</taxon>
        <taxon>Intramacronucleata</taxon>
        <taxon>Oligohymenophorea</taxon>
        <taxon>Hymenostomatida</taxon>
        <taxon>Tetrahymenina</taxon>
        <taxon>Tetrahymenidae</taxon>
        <taxon>Tetrahymena</taxon>
    </lineage>
</organism>
<dbReference type="EMBL" id="GG662577">
    <property type="protein sequence ID" value="EWS72921.1"/>
    <property type="molecule type" value="Genomic_DNA"/>
</dbReference>